<keyword evidence="2" id="KW-0479">Metal-binding</keyword>
<dbReference type="RefSeq" id="WP_342078875.1">
    <property type="nucleotide sequence ID" value="NZ_CP151767.2"/>
</dbReference>
<evidence type="ECO:0000256" key="3">
    <source>
        <dbReference type="ARBA" id="ARBA00022833"/>
    </source>
</evidence>
<dbReference type="InterPro" id="IPR006913">
    <property type="entry name" value="CENP-V/GFA"/>
</dbReference>
<dbReference type="KEGG" id="yrh:AABB31_11870"/>
<name>A0AAN0MDV1_9RHOB</name>
<dbReference type="Gene3D" id="2.170.150.70">
    <property type="match status" value="1"/>
</dbReference>
<dbReference type="Proteomes" id="UP001470809">
    <property type="component" value="Chromosome"/>
</dbReference>
<dbReference type="GO" id="GO:0046872">
    <property type="term" value="F:metal ion binding"/>
    <property type="evidence" value="ECO:0007669"/>
    <property type="project" value="UniProtKB-KW"/>
</dbReference>
<sequence>MSQTQFAAACHCGAVQFEVSLSEGLGSARRCTCSFCRMRGAVAVTAPLDGIRFLQGEKHLALYQFGTKTAKHYFCPTCGIYTHHQRRSNPNEYGVNVACLDGVSPFDFLEVLVHNGVQHPADDPTAPQDAGVLWFAPNSRLAGDQG</sequence>
<evidence type="ECO:0000313" key="5">
    <source>
        <dbReference type="EMBL" id="WZU69579.1"/>
    </source>
</evidence>
<dbReference type="SUPFAM" id="SSF51316">
    <property type="entry name" value="Mss4-like"/>
    <property type="match status" value="1"/>
</dbReference>
<keyword evidence="6" id="KW-1185">Reference proteome</keyword>
<dbReference type="EMBL" id="CP151767">
    <property type="protein sequence ID" value="WZU69579.1"/>
    <property type="molecule type" value="Genomic_DNA"/>
</dbReference>
<organism evidence="5 6">
    <name type="scientific">Yoonia rhodophyticola</name>
    <dbReference type="NCBI Taxonomy" id="3137370"/>
    <lineage>
        <taxon>Bacteria</taxon>
        <taxon>Pseudomonadati</taxon>
        <taxon>Pseudomonadota</taxon>
        <taxon>Alphaproteobacteria</taxon>
        <taxon>Rhodobacterales</taxon>
        <taxon>Paracoccaceae</taxon>
        <taxon>Yoonia</taxon>
    </lineage>
</organism>
<dbReference type="InterPro" id="IPR052355">
    <property type="entry name" value="CENP-V-like"/>
</dbReference>
<dbReference type="PROSITE" id="PS51891">
    <property type="entry name" value="CENP_V_GFA"/>
    <property type="match status" value="1"/>
</dbReference>
<evidence type="ECO:0000256" key="1">
    <source>
        <dbReference type="ARBA" id="ARBA00005495"/>
    </source>
</evidence>
<protein>
    <submittedName>
        <fullName evidence="5">GFA family protein</fullName>
    </submittedName>
</protein>
<keyword evidence="3" id="KW-0862">Zinc</keyword>
<proteinExistence type="inferred from homology"/>
<feature type="domain" description="CENP-V/GFA" evidence="4">
    <location>
        <begin position="6"/>
        <end position="122"/>
    </location>
</feature>
<dbReference type="InterPro" id="IPR011057">
    <property type="entry name" value="Mss4-like_sf"/>
</dbReference>
<reference evidence="5" key="1">
    <citation type="submission" date="2024-08" db="EMBL/GenBank/DDBJ databases">
        <title>Phylogenomic analyses of a clade within the roseobacter group suggest taxonomic reassignments of species of the genera Aestuariivita, Citreicella, Loktanella, Nautella, Pelagibaca, Ruegeria, Thalassobius, Thiobacimonas and Tropicibacter, and the proposal o.</title>
        <authorList>
            <person name="Jeon C.O."/>
        </authorList>
    </citation>
    <scope>NUCLEOTIDE SEQUENCE</scope>
    <source>
        <strain evidence="5">SS1-5</strain>
    </source>
</reference>
<dbReference type="AlphaFoldDB" id="A0AAN0MDV1"/>
<gene>
    <name evidence="5" type="ORF">AABB31_11870</name>
</gene>
<comment type="similarity">
    <text evidence="1">Belongs to the Gfa family.</text>
</comment>
<evidence type="ECO:0000256" key="2">
    <source>
        <dbReference type="ARBA" id="ARBA00022723"/>
    </source>
</evidence>
<dbReference type="GO" id="GO:0016846">
    <property type="term" value="F:carbon-sulfur lyase activity"/>
    <property type="evidence" value="ECO:0007669"/>
    <property type="project" value="InterPro"/>
</dbReference>
<dbReference type="PANTHER" id="PTHR28620:SF1">
    <property type="entry name" value="CENP-V_GFA DOMAIN-CONTAINING PROTEIN"/>
    <property type="match status" value="1"/>
</dbReference>
<accession>A0AAN0MDV1</accession>
<dbReference type="Pfam" id="PF04828">
    <property type="entry name" value="GFA"/>
    <property type="match status" value="1"/>
</dbReference>
<evidence type="ECO:0000313" key="6">
    <source>
        <dbReference type="Proteomes" id="UP001470809"/>
    </source>
</evidence>
<dbReference type="PANTHER" id="PTHR28620">
    <property type="entry name" value="CENTROMERE PROTEIN V"/>
    <property type="match status" value="1"/>
</dbReference>
<evidence type="ECO:0000259" key="4">
    <source>
        <dbReference type="PROSITE" id="PS51891"/>
    </source>
</evidence>